<name>A0ABD7S4M7_XANVA</name>
<keyword evidence="1" id="KW-0472">Membrane</keyword>
<dbReference type="EMBL" id="VOCK01000206">
    <property type="protein sequence ID" value="TWQ45429.1"/>
    <property type="molecule type" value="Genomic_DNA"/>
</dbReference>
<comment type="caution">
    <text evidence="2">The sequence shown here is derived from an EMBL/GenBank/DDBJ whole genome shotgun (WGS) entry which is preliminary data.</text>
</comment>
<dbReference type="RefSeq" id="WP_125523542.1">
    <property type="nucleotide sequence ID" value="NZ_JAUPCK020000092.1"/>
</dbReference>
<keyword evidence="1" id="KW-1133">Transmembrane helix</keyword>
<keyword evidence="1" id="KW-0812">Transmembrane</keyword>
<gene>
    <name evidence="2" type="ORF">FQK01_24625</name>
</gene>
<organism evidence="2 3">
    <name type="scientific">Xanthomonas vasicola</name>
    <dbReference type="NCBI Taxonomy" id="56459"/>
    <lineage>
        <taxon>Bacteria</taxon>
        <taxon>Pseudomonadati</taxon>
        <taxon>Pseudomonadota</taxon>
        <taxon>Gammaproteobacteria</taxon>
        <taxon>Lysobacterales</taxon>
        <taxon>Lysobacteraceae</taxon>
        <taxon>Xanthomonas</taxon>
    </lineage>
</organism>
<sequence length="78" mass="7565">MRELTAVEMIDVSGGFNPVDAAVGAASSALGRSAATAIIGGFLEGLEVGSFGGPLAMIGGAAVGAGIGVMWYYTTSAP</sequence>
<evidence type="ECO:0000313" key="3">
    <source>
        <dbReference type="Proteomes" id="UP000320455"/>
    </source>
</evidence>
<proteinExistence type="predicted"/>
<reference evidence="3" key="1">
    <citation type="journal article" date="2020" name="Phytopathology">
        <title>Genomic acquisitions in emerging populations of Xanthomonas vasicola pv. vasculorum infecting corn in the U.S. and Argentina.</title>
        <authorList>
            <person name="Perez-Quintero A.L."/>
        </authorList>
    </citation>
    <scope>NUCLEOTIDE SEQUENCE [LARGE SCALE GENOMIC DNA]</scope>
    <source>
        <strain evidence="3">Xvh-L</strain>
    </source>
</reference>
<accession>A0ABD7S4M7</accession>
<evidence type="ECO:0000256" key="1">
    <source>
        <dbReference type="SAM" id="Phobius"/>
    </source>
</evidence>
<evidence type="ECO:0008006" key="4">
    <source>
        <dbReference type="Google" id="ProtNLM"/>
    </source>
</evidence>
<dbReference type="AlphaFoldDB" id="A0ABD7S4M7"/>
<dbReference type="Proteomes" id="UP000320455">
    <property type="component" value="Unassembled WGS sequence"/>
</dbReference>
<feature type="transmembrane region" description="Helical" evidence="1">
    <location>
        <begin position="51"/>
        <end position="73"/>
    </location>
</feature>
<keyword evidence="3" id="KW-1185">Reference proteome</keyword>
<protein>
    <recommendedName>
        <fullName evidence="4">Bacteriocin</fullName>
    </recommendedName>
</protein>
<evidence type="ECO:0000313" key="2">
    <source>
        <dbReference type="EMBL" id="TWQ45429.1"/>
    </source>
</evidence>